<feature type="region of interest" description="Disordered" evidence="1">
    <location>
        <begin position="434"/>
        <end position="467"/>
    </location>
</feature>
<dbReference type="EMBL" id="ANFO01000446">
    <property type="protein sequence ID" value="KGQ09433.1"/>
    <property type="molecule type" value="Genomic_DNA"/>
</dbReference>
<feature type="region of interest" description="Disordered" evidence="1">
    <location>
        <begin position="87"/>
        <end position="110"/>
    </location>
</feature>
<accession>A0A0A2VP76</accession>
<evidence type="ECO:0000313" key="4">
    <source>
        <dbReference type="Proteomes" id="UP000030106"/>
    </source>
</evidence>
<name>A0A0A2VP76_BEABA</name>
<feature type="chain" id="PRO_5002006574" evidence="2">
    <location>
        <begin position="19"/>
        <end position="736"/>
    </location>
</feature>
<feature type="compositionally biased region" description="Polar residues" evidence="1">
    <location>
        <begin position="451"/>
        <end position="464"/>
    </location>
</feature>
<dbReference type="Proteomes" id="UP000030106">
    <property type="component" value="Unassembled WGS sequence"/>
</dbReference>
<dbReference type="AlphaFoldDB" id="A0A0A2VP76"/>
<organism evidence="3 4">
    <name type="scientific">Beauveria bassiana D1-5</name>
    <dbReference type="NCBI Taxonomy" id="1245745"/>
    <lineage>
        <taxon>Eukaryota</taxon>
        <taxon>Fungi</taxon>
        <taxon>Dikarya</taxon>
        <taxon>Ascomycota</taxon>
        <taxon>Pezizomycotina</taxon>
        <taxon>Sordariomycetes</taxon>
        <taxon>Hypocreomycetidae</taxon>
        <taxon>Hypocreales</taxon>
        <taxon>Cordycipitaceae</taxon>
        <taxon>Beauveria</taxon>
    </lineage>
</organism>
<protein>
    <submittedName>
        <fullName evidence="3">Uncharacterized protein</fullName>
    </submittedName>
</protein>
<feature type="signal peptide" evidence="2">
    <location>
        <begin position="1"/>
        <end position="18"/>
    </location>
</feature>
<feature type="compositionally biased region" description="Polar residues" evidence="1">
    <location>
        <begin position="358"/>
        <end position="368"/>
    </location>
</feature>
<feature type="region of interest" description="Disordered" evidence="1">
    <location>
        <begin position="347"/>
        <end position="407"/>
    </location>
</feature>
<comment type="caution">
    <text evidence="3">The sequence shown here is derived from an EMBL/GenBank/DDBJ whole genome shotgun (WGS) entry which is preliminary data.</text>
</comment>
<keyword evidence="2" id="KW-0732">Signal</keyword>
<evidence type="ECO:0000256" key="2">
    <source>
        <dbReference type="SAM" id="SignalP"/>
    </source>
</evidence>
<feature type="compositionally biased region" description="Polar residues" evidence="1">
    <location>
        <begin position="258"/>
        <end position="269"/>
    </location>
</feature>
<dbReference type="HOGENOM" id="CLU_015711_1_0_1"/>
<dbReference type="eggNOG" id="ENOG502SD1F">
    <property type="taxonomic scope" value="Eukaryota"/>
</dbReference>
<reference evidence="3 4" key="1">
    <citation type="submission" date="2012-10" db="EMBL/GenBank/DDBJ databases">
        <title>Genome sequencing and analysis of entomopathogenic fungi Beauveria bassiana D1-5.</title>
        <authorList>
            <person name="Li Q."/>
            <person name="Wang L."/>
            <person name="Zhang Z."/>
            <person name="Wang Q."/>
            <person name="Ren J."/>
            <person name="Wang M."/>
            <person name="Xu W."/>
            <person name="Wang J."/>
            <person name="Lu Y."/>
            <person name="Du Q."/>
            <person name="Sun Z."/>
        </authorList>
    </citation>
    <scope>NUCLEOTIDE SEQUENCE [LARGE SCALE GENOMIC DNA]</scope>
    <source>
        <strain evidence="3 4">D1-5</strain>
    </source>
</reference>
<sequence length="736" mass="79528">MKFYTTSLFPIVLGLVAANAPCPTITTTAELCSTCMLKMCLAISTVPVPSSCGVSTSTTSYPCSENSCPSGCASTSYIYSLDWHDPTEAPPHPTATDGPACRDQGEGESANVQLRQSIPKHTVKSSNSELVLSASPTSSHPLFRASRTGYRPIRNRQQPNDCQAEMAAVQTKEALSLADLNLLAANPPQYPERPDEYKLEPLVLYISRVPGTRDIILSPFKPSEKNVGKQDIASSLYYIHLEHSSHELVTPTPFRNAETGSTSDGSASVMTIPRKPLPDSARPVTPESASSSKMNLAAPVPGGRQRGASLSSSLATGPYIPADAADKLNRPQRRPLSMQVPLVRKPVGSGAAVPSMAVSDSSPTTTSGHRFRSDSAASVLREGRDARHSYASRSPSPRKRSVTSVSPGEPFALTLIRRDPGTGTQWNVGRVTSRQLDPPAQEEEQIPGMFRTNSPPDGVSTSSPPIDIQLENSGYAKFRPPPRRRSLEAAGLGALASNATDYETKPPEIGVFARQLQMGYTKSIMSNLKDKFQKLEEQINKKGHNRSDSDSSQEPVKEQAALAFGQPGPGMKPRGYTFTSPWNGKCDFRTGHAGRSVRCYHTPHDPQNMTYNQLLEEQGINLPRPSATALSELRFNLPSSELLVNSDHDATNGESKLRGHFAKLLRPTSGPDADDDDRDVVSPFDINIGGERAGGGNRGNRAKLGKLIVYNEGLKMLDLLVAANVGVWWGAWERSF</sequence>
<feature type="region of interest" description="Disordered" evidence="1">
    <location>
        <begin position="251"/>
        <end position="315"/>
    </location>
</feature>
<dbReference type="OrthoDB" id="5426191at2759"/>
<proteinExistence type="predicted"/>
<evidence type="ECO:0000313" key="3">
    <source>
        <dbReference type="EMBL" id="KGQ09433.1"/>
    </source>
</evidence>
<dbReference type="STRING" id="1245745.A0A0A2VP76"/>
<gene>
    <name evidence="3" type="ORF">BBAD15_g5232</name>
</gene>
<evidence type="ECO:0000256" key="1">
    <source>
        <dbReference type="SAM" id="MobiDB-lite"/>
    </source>
</evidence>